<keyword evidence="5 9" id="KW-1133">Transmembrane helix</keyword>
<name>A0A0V1PW04_9ASCO</name>
<evidence type="ECO:0000256" key="1">
    <source>
        <dbReference type="ARBA" id="ARBA00004115"/>
    </source>
</evidence>
<feature type="signal peptide" evidence="10">
    <location>
        <begin position="1"/>
        <end position="20"/>
    </location>
</feature>
<dbReference type="OrthoDB" id="1926781at2759"/>
<dbReference type="EMBL" id="LMYN01000091">
    <property type="protein sequence ID" value="KSA00371.1"/>
    <property type="molecule type" value="Genomic_DNA"/>
</dbReference>
<keyword evidence="6 9" id="KW-0472">Membrane</keyword>
<evidence type="ECO:0000256" key="2">
    <source>
        <dbReference type="ARBA" id="ARBA00022692"/>
    </source>
</evidence>
<evidence type="ECO:0000256" key="9">
    <source>
        <dbReference type="SAM" id="Phobius"/>
    </source>
</evidence>
<comment type="subcellular location">
    <subcellularLocation>
        <location evidence="1">Endoplasmic reticulum membrane</location>
        <topology evidence="1">Single-pass type I membrane protein</topology>
    </subcellularLocation>
</comment>
<evidence type="ECO:0000256" key="5">
    <source>
        <dbReference type="ARBA" id="ARBA00022989"/>
    </source>
</evidence>
<evidence type="ECO:0000256" key="4">
    <source>
        <dbReference type="ARBA" id="ARBA00022824"/>
    </source>
</evidence>
<protein>
    <submittedName>
        <fullName evidence="11">Increased recombination centers protein 22</fullName>
    </submittedName>
</protein>
<reference evidence="11 12" key="1">
    <citation type="submission" date="2015-11" db="EMBL/GenBank/DDBJ databases">
        <title>The genome of Debaryomyces fabryi.</title>
        <authorList>
            <person name="Tafer H."/>
            <person name="Lopandic K."/>
        </authorList>
    </citation>
    <scope>NUCLEOTIDE SEQUENCE [LARGE SCALE GENOMIC DNA]</scope>
    <source>
        <strain evidence="11 12">CBS 789</strain>
    </source>
</reference>
<dbReference type="PANTHER" id="PTHR12924:SF0">
    <property type="entry name" value="TRANSLOCON-ASSOCIATED PROTEIN SUBUNIT ALPHA"/>
    <property type="match status" value="1"/>
</dbReference>
<dbReference type="GeneID" id="26840896"/>
<dbReference type="Pfam" id="PF03896">
    <property type="entry name" value="TRAP_alpha"/>
    <property type="match status" value="1"/>
</dbReference>
<keyword evidence="4" id="KW-0256">Endoplasmic reticulum</keyword>
<dbReference type="RefSeq" id="XP_015466473.1">
    <property type="nucleotide sequence ID" value="XM_015612716.1"/>
</dbReference>
<feature type="chain" id="PRO_5006884485" evidence="10">
    <location>
        <begin position="21"/>
        <end position="237"/>
    </location>
</feature>
<dbReference type="AlphaFoldDB" id="A0A0V1PW04"/>
<dbReference type="Proteomes" id="UP000054251">
    <property type="component" value="Unassembled WGS sequence"/>
</dbReference>
<dbReference type="InterPro" id="IPR005595">
    <property type="entry name" value="TRAP_alpha"/>
</dbReference>
<keyword evidence="12" id="KW-1185">Reference proteome</keyword>
<evidence type="ECO:0000313" key="12">
    <source>
        <dbReference type="Proteomes" id="UP000054251"/>
    </source>
</evidence>
<sequence length="237" mass="25404">MKLSFSIITALVAVASSAIAAPIDSEKATGSINFVVDYKISEFPEISNTDVAELTNGEAISLEYSVANNEDKEISIVGVGGSFRDPANGNIKTNLTAAAVGPVLVPAGEKASFIQKIELNLVADNYLLTPQIFVAVDDDLKFIQARGQLASVNDLPISFFNLQLLFLEAVLVATIGAILYFVYDIWGKRYIEGTAPIAKTSKKASSPSPISVATGKAYNSEWIPEAHLKQKKSKKAY</sequence>
<evidence type="ECO:0000256" key="6">
    <source>
        <dbReference type="ARBA" id="ARBA00023136"/>
    </source>
</evidence>
<dbReference type="GO" id="GO:0005789">
    <property type="term" value="C:endoplasmic reticulum membrane"/>
    <property type="evidence" value="ECO:0007669"/>
    <property type="project" value="UniProtKB-SubCell"/>
</dbReference>
<feature type="transmembrane region" description="Helical" evidence="9">
    <location>
        <begin position="164"/>
        <end position="183"/>
    </location>
</feature>
<keyword evidence="2 9" id="KW-0812">Transmembrane</keyword>
<evidence type="ECO:0000313" key="11">
    <source>
        <dbReference type="EMBL" id="KSA00371.1"/>
    </source>
</evidence>
<evidence type="ECO:0000256" key="3">
    <source>
        <dbReference type="ARBA" id="ARBA00022729"/>
    </source>
</evidence>
<accession>A0A0V1PW04</accession>
<evidence type="ECO:0000256" key="7">
    <source>
        <dbReference type="ARBA" id="ARBA00037565"/>
    </source>
</evidence>
<proteinExistence type="inferred from homology"/>
<gene>
    <name evidence="11" type="ORF">AC631_03887</name>
</gene>
<organism evidence="11 12">
    <name type="scientific">Debaryomyces fabryi</name>
    <dbReference type="NCBI Taxonomy" id="58627"/>
    <lineage>
        <taxon>Eukaryota</taxon>
        <taxon>Fungi</taxon>
        <taxon>Dikarya</taxon>
        <taxon>Ascomycota</taxon>
        <taxon>Saccharomycotina</taxon>
        <taxon>Pichiomycetes</taxon>
        <taxon>Debaryomycetaceae</taxon>
        <taxon>Debaryomyces</taxon>
    </lineage>
</organism>
<comment type="similarity">
    <text evidence="8">Belongs to the IRC22 family.</text>
</comment>
<comment type="function">
    <text evidence="7">Is probably involved in a pathway contributing to genomic integrity.</text>
</comment>
<evidence type="ECO:0000256" key="8">
    <source>
        <dbReference type="ARBA" id="ARBA00038311"/>
    </source>
</evidence>
<comment type="caution">
    <text evidence="11">The sequence shown here is derived from an EMBL/GenBank/DDBJ whole genome shotgun (WGS) entry which is preliminary data.</text>
</comment>
<keyword evidence="3 10" id="KW-0732">Signal</keyword>
<dbReference type="PANTHER" id="PTHR12924">
    <property type="entry name" value="TRANSLOCON-ASSOCIATED PROTEIN, ALPHA SUBUNIT"/>
    <property type="match status" value="1"/>
</dbReference>
<evidence type="ECO:0000256" key="10">
    <source>
        <dbReference type="SAM" id="SignalP"/>
    </source>
</evidence>